<reference evidence="2 3" key="1">
    <citation type="submission" date="2023-08" db="EMBL/GenBank/DDBJ databases">
        <title>Pseudoalteromonas haloplanktis LL1 genome.</title>
        <authorList>
            <person name="Wu S."/>
        </authorList>
    </citation>
    <scope>NUCLEOTIDE SEQUENCE [LARGE SCALE GENOMIC DNA]</scope>
    <source>
        <strain evidence="2 3">LL1</strain>
    </source>
</reference>
<dbReference type="SUPFAM" id="SSF53850">
    <property type="entry name" value="Periplasmic binding protein-like II"/>
    <property type="match status" value="1"/>
</dbReference>
<feature type="domain" description="Solute-binding protein family 3/N-terminal" evidence="1">
    <location>
        <begin position="7"/>
        <end position="73"/>
    </location>
</feature>
<dbReference type="InterPro" id="IPR001638">
    <property type="entry name" value="Solute-binding_3/MltF_N"/>
</dbReference>
<sequence>MAAFRFDGEHVLTGIDVDISRLVLTEAGFCSEFVRFPSSSRGLLELENGRVDLLTAASYTDSRAHTVIFQPPIGANECDCFGMKIPAI</sequence>
<comment type="caution">
    <text evidence="2">The sequence shown here is derived from an EMBL/GenBank/DDBJ whole genome shotgun (WGS) entry which is preliminary data.</text>
</comment>
<organism evidence="2 3">
    <name type="scientific">Pseudoalteromonas haloplanktis</name>
    <name type="common">Alteromonas haloplanktis</name>
    <dbReference type="NCBI Taxonomy" id="228"/>
    <lineage>
        <taxon>Bacteria</taxon>
        <taxon>Pseudomonadati</taxon>
        <taxon>Pseudomonadota</taxon>
        <taxon>Gammaproteobacteria</taxon>
        <taxon>Alteromonadales</taxon>
        <taxon>Pseudoalteromonadaceae</taxon>
        <taxon>Pseudoalteromonas</taxon>
    </lineage>
</organism>
<name>A0ABU1B757_PSEHA</name>
<keyword evidence="3" id="KW-1185">Reference proteome</keyword>
<protein>
    <submittedName>
        <fullName evidence="2">Transporter substrate-binding domain-containing protein</fullName>
    </submittedName>
</protein>
<dbReference type="Gene3D" id="3.40.190.10">
    <property type="entry name" value="Periplasmic binding protein-like II"/>
    <property type="match status" value="1"/>
</dbReference>
<accession>A0ABU1B757</accession>
<evidence type="ECO:0000313" key="2">
    <source>
        <dbReference type="EMBL" id="MDQ9090276.1"/>
    </source>
</evidence>
<dbReference type="Pfam" id="PF00497">
    <property type="entry name" value="SBP_bac_3"/>
    <property type="match status" value="1"/>
</dbReference>
<evidence type="ECO:0000313" key="3">
    <source>
        <dbReference type="Proteomes" id="UP001226574"/>
    </source>
</evidence>
<gene>
    <name evidence="2" type="ORF">RC083_01575</name>
</gene>
<evidence type="ECO:0000259" key="1">
    <source>
        <dbReference type="Pfam" id="PF00497"/>
    </source>
</evidence>
<proteinExistence type="predicted"/>
<dbReference type="EMBL" id="JAVIFY010000001">
    <property type="protein sequence ID" value="MDQ9090276.1"/>
    <property type="molecule type" value="Genomic_DNA"/>
</dbReference>
<dbReference type="Proteomes" id="UP001226574">
    <property type="component" value="Unassembled WGS sequence"/>
</dbReference>
<dbReference type="RefSeq" id="WP_258165107.1">
    <property type="nucleotide sequence ID" value="NZ_JAVIFY010000001.1"/>
</dbReference>